<dbReference type="PANTHER" id="PTHR14239">
    <property type="entry name" value="DUDULIN-RELATED"/>
    <property type="match status" value="1"/>
</dbReference>
<evidence type="ECO:0000256" key="1">
    <source>
        <dbReference type="ARBA" id="ARBA00023002"/>
    </source>
</evidence>
<comment type="caution">
    <text evidence="3">The sequence shown here is derived from an EMBL/GenBank/DDBJ whole genome shotgun (WGS) entry which is preliminary data.</text>
</comment>
<dbReference type="InterPro" id="IPR036291">
    <property type="entry name" value="NAD(P)-bd_dom_sf"/>
</dbReference>
<dbReference type="InterPro" id="IPR051267">
    <property type="entry name" value="STEAP_metalloreductase"/>
</dbReference>
<dbReference type="RefSeq" id="WP_343966821.1">
    <property type="nucleotide sequence ID" value="NZ_BAAAHK010000004.1"/>
</dbReference>
<keyword evidence="1" id="KW-0560">Oxidoreductase</keyword>
<proteinExistence type="predicted"/>
<dbReference type="EMBL" id="BAAAHK010000004">
    <property type="protein sequence ID" value="GAA0932951.1"/>
    <property type="molecule type" value="Genomic_DNA"/>
</dbReference>
<dbReference type="PANTHER" id="PTHR14239:SF10">
    <property type="entry name" value="REDUCTASE"/>
    <property type="match status" value="1"/>
</dbReference>
<sequence>MKIAFLGTGNLAVALGKVWAAAGHEIFVAGRSSDNSAKAAAAFSGTPIAPAGLAAVADVIVVAVAWEGLAPMLSMAGAPDGVFAGKTVIDCTNAVDYTTGRLKPGTGSAAELVASLAPGAHVVKALHLFAGTSWPGRPNAARGAGAVGEAGPVGEAGAVGGAGAADASGGRAVVAVCGDDGGALEVVGGLVRDLGGEVAVVGDLGSARQLEEAAGFVMRVVAAGHNPRSAVPDVPNDR</sequence>
<dbReference type="Pfam" id="PF03807">
    <property type="entry name" value="F420_oxidored"/>
    <property type="match status" value="1"/>
</dbReference>
<organism evidence="3 4">
    <name type="scientific">Kribbella koreensis</name>
    <dbReference type="NCBI Taxonomy" id="57909"/>
    <lineage>
        <taxon>Bacteria</taxon>
        <taxon>Bacillati</taxon>
        <taxon>Actinomycetota</taxon>
        <taxon>Actinomycetes</taxon>
        <taxon>Propionibacteriales</taxon>
        <taxon>Kribbellaceae</taxon>
        <taxon>Kribbella</taxon>
    </lineage>
</organism>
<evidence type="ECO:0000259" key="2">
    <source>
        <dbReference type="Pfam" id="PF03807"/>
    </source>
</evidence>
<protein>
    <recommendedName>
        <fullName evidence="2">Pyrroline-5-carboxylate reductase catalytic N-terminal domain-containing protein</fullName>
    </recommendedName>
</protein>
<name>A0ABN1PTV5_9ACTN</name>
<dbReference type="InterPro" id="IPR028939">
    <property type="entry name" value="P5C_Rdtase_cat_N"/>
</dbReference>
<evidence type="ECO:0000313" key="3">
    <source>
        <dbReference type="EMBL" id="GAA0932951.1"/>
    </source>
</evidence>
<dbReference type="Gene3D" id="3.40.50.720">
    <property type="entry name" value="NAD(P)-binding Rossmann-like Domain"/>
    <property type="match status" value="2"/>
</dbReference>
<reference evidence="3 4" key="1">
    <citation type="journal article" date="2019" name="Int. J. Syst. Evol. Microbiol.">
        <title>The Global Catalogue of Microorganisms (GCM) 10K type strain sequencing project: providing services to taxonomists for standard genome sequencing and annotation.</title>
        <authorList>
            <consortium name="The Broad Institute Genomics Platform"/>
            <consortium name="The Broad Institute Genome Sequencing Center for Infectious Disease"/>
            <person name="Wu L."/>
            <person name="Ma J."/>
        </authorList>
    </citation>
    <scope>NUCLEOTIDE SEQUENCE [LARGE SCALE GENOMIC DNA]</scope>
    <source>
        <strain evidence="3 4">JCM 10977</strain>
    </source>
</reference>
<gene>
    <name evidence="3" type="ORF">GCM10009554_17760</name>
</gene>
<dbReference type="Proteomes" id="UP001500542">
    <property type="component" value="Unassembled WGS sequence"/>
</dbReference>
<feature type="domain" description="Pyrroline-5-carboxylate reductase catalytic N-terminal" evidence="2">
    <location>
        <begin position="2"/>
        <end position="93"/>
    </location>
</feature>
<dbReference type="SUPFAM" id="SSF51735">
    <property type="entry name" value="NAD(P)-binding Rossmann-fold domains"/>
    <property type="match status" value="1"/>
</dbReference>
<keyword evidence="4" id="KW-1185">Reference proteome</keyword>
<accession>A0ABN1PTV5</accession>
<evidence type="ECO:0000313" key="4">
    <source>
        <dbReference type="Proteomes" id="UP001500542"/>
    </source>
</evidence>